<feature type="signal peptide" evidence="1">
    <location>
        <begin position="1"/>
        <end position="17"/>
    </location>
</feature>
<name>A0A8S1EB75_9PELO</name>
<evidence type="ECO:0008006" key="4">
    <source>
        <dbReference type="Google" id="ProtNLM"/>
    </source>
</evidence>
<protein>
    <recommendedName>
        <fullName evidence="4">C-type lectin domain-containing protein</fullName>
    </recommendedName>
</protein>
<gene>
    <name evidence="2" type="ORF">CBOVIS_LOCUS1276</name>
</gene>
<evidence type="ECO:0000256" key="1">
    <source>
        <dbReference type="SAM" id="SignalP"/>
    </source>
</evidence>
<evidence type="ECO:0000313" key="3">
    <source>
        <dbReference type="Proteomes" id="UP000494206"/>
    </source>
</evidence>
<keyword evidence="1" id="KW-0732">Signal</keyword>
<sequence>MLQKVCILSVLIAAVSAICCKVPWVNPNGQIRKLNWESKDLCTNQTWYPAYCMATRKHYTALLKDVDMSKGVTETVYPLKQYSFFAALRNAGTAVTCDTNTGKWMASSSKYDFVYMDKFDCGFADFDGYKAKFRLQL</sequence>
<evidence type="ECO:0000313" key="2">
    <source>
        <dbReference type="EMBL" id="CAB3397936.1"/>
    </source>
</evidence>
<feature type="chain" id="PRO_5035855450" description="C-type lectin domain-containing protein" evidence="1">
    <location>
        <begin position="18"/>
        <end position="137"/>
    </location>
</feature>
<accession>A0A8S1EB75</accession>
<organism evidence="2 3">
    <name type="scientific">Caenorhabditis bovis</name>
    <dbReference type="NCBI Taxonomy" id="2654633"/>
    <lineage>
        <taxon>Eukaryota</taxon>
        <taxon>Metazoa</taxon>
        <taxon>Ecdysozoa</taxon>
        <taxon>Nematoda</taxon>
        <taxon>Chromadorea</taxon>
        <taxon>Rhabditida</taxon>
        <taxon>Rhabditina</taxon>
        <taxon>Rhabditomorpha</taxon>
        <taxon>Rhabditoidea</taxon>
        <taxon>Rhabditidae</taxon>
        <taxon>Peloderinae</taxon>
        <taxon>Caenorhabditis</taxon>
    </lineage>
</organism>
<keyword evidence="3" id="KW-1185">Reference proteome</keyword>
<reference evidence="2 3" key="1">
    <citation type="submission" date="2020-04" db="EMBL/GenBank/DDBJ databases">
        <authorList>
            <person name="Laetsch R D."/>
            <person name="Stevens L."/>
            <person name="Kumar S."/>
            <person name="Blaxter L. M."/>
        </authorList>
    </citation>
    <scope>NUCLEOTIDE SEQUENCE [LARGE SCALE GENOMIC DNA]</scope>
</reference>
<dbReference type="Proteomes" id="UP000494206">
    <property type="component" value="Unassembled WGS sequence"/>
</dbReference>
<comment type="caution">
    <text evidence="2">The sequence shown here is derived from an EMBL/GenBank/DDBJ whole genome shotgun (WGS) entry which is preliminary data.</text>
</comment>
<dbReference type="EMBL" id="CADEPM010000001">
    <property type="protein sequence ID" value="CAB3397936.1"/>
    <property type="molecule type" value="Genomic_DNA"/>
</dbReference>
<dbReference type="AlphaFoldDB" id="A0A8S1EB75"/>
<proteinExistence type="predicted"/>